<dbReference type="PANTHER" id="PTHR42718:SF9">
    <property type="entry name" value="MAJOR FACILITATOR SUPERFAMILY MULTIDRUG TRANSPORTER MFSC"/>
    <property type="match status" value="1"/>
</dbReference>
<feature type="transmembrane region" description="Helical" evidence="6">
    <location>
        <begin position="92"/>
        <end position="111"/>
    </location>
</feature>
<feature type="transmembrane region" description="Helical" evidence="6">
    <location>
        <begin position="61"/>
        <end position="80"/>
    </location>
</feature>
<keyword evidence="3 6" id="KW-0812">Transmembrane</keyword>
<dbReference type="GO" id="GO:0022857">
    <property type="term" value="F:transmembrane transporter activity"/>
    <property type="evidence" value="ECO:0007669"/>
    <property type="project" value="InterPro"/>
</dbReference>
<accession>A0AAE3GDF7</accession>
<evidence type="ECO:0000259" key="7">
    <source>
        <dbReference type="PROSITE" id="PS50850"/>
    </source>
</evidence>
<dbReference type="PROSITE" id="PS50850">
    <property type="entry name" value="MFS"/>
    <property type="match status" value="1"/>
</dbReference>
<feature type="transmembrane region" description="Helical" evidence="6">
    <location>
        <begin position="210"/>
        <end position="231"/>
    </location>
</feature>
<evidence type="ECO:0000256" key="5">
    <source>
        <dbReference type="ARBA" id="ARBA00023136"/>
    </source>
</evidence>
<feature type="transmembrane region" description="Helical" evidence="6">
    <location>
        <begin position="315"/>
        <end position="337"/>
    </location>
</feature>
<feature type="transmembrane region" description="Helical" evidence="6">
    <location>
        <begin position="278"/>
        <end position="303"/>
    </location>
</feature>
<reference evidence="8" key="1">
    <citation type="submission" date="2022-06" db="EMBL/GenBank/DDBJ databases">
        <title>Genomic Encyclopedia of Archaeal and Bacterial Type Strains, Phase II (KMG-II): from individual species to whole genera.</title>
        <authorList>
            <person name="Goeker M."/>
        </authorList>
    </citation>
    <scope>NUCLEOTIDE SEQUENCE</scope>
    <source>
        <strain evidence="8">DSM 43935</strain>
    </source>
</reference>
<feature type="transmembrane region" description="Helical" evidence="6">
    <location>
        <begin position="419"/>
        <end position="441"/>
    </location>
</feature>
<dbReference type="CDD" id="cd17504">
    <property type="entry name" value="MFS_MMR_MDR_like"/>
    <property type="match status" value="1"/>
</dbReference>
<evidence type="ECO:0000256" key="6">
    <source>
        <dbReference type="SAM" id="Phobius"/>
    </source>
</evidence>
<keyword evidence="4 6" id="KW-1133">Transmembrane helix</keyword>
<dbReference type="AlphaFoldDB" id="A0AAE3GDF7"/>
<keyword evidence="9" id="KW-1185">Reference proteome</keyword>
<sequence>MAFDQVNAPTTAALAAPAFPGRTRWLVVVLAFAGLGSSLVQSLVIPLLPILPAKLNATSSAVSWMVTATLIAGAIATPLFGRLGDQFGKRRMLLVALAALVAGSALCGVSTSLPVLIAGRALQGVAMAAIPLGISIIGTELPRDRRGGGIALISATLGVGGAVGLPLSGLIAEQWDFHVLFWLCAVVALLALTAVWFVVPESGTGSPGRVDVPGAVLLAVVLTALLLPLAQGNKWGWTNPLTLGLLGLAVLGALVFVRYELNHRDPLVNVRASRSRPVLLTNLASVLVGFAMFTGFLVTVSFVQAPVATGYGFGASLVAAGMTQLPGGLLMAVMSPVSARLTAARGPKTSLIAGAAVIASGYLLLEVAHGQLWQVMICSTITSGGVALAYAAMPSLILDATPARDAAAANGLNTLSRSIGTSLASAISSSLLATFTISLGGQVLPSAAAFNLMFVLGALAALLAILVIAFVPVTTGRAPAGEAALDTASA</sequence>
<evidence type="ECO:0000256" key="1">
    <source>
        <dbReference type="ARBA" id="ARBA00004651"/>
    </source>
</evidence>
<feature type="transmembrane region" description="Helical" evidence="6">
    <location>
        <begin position="237"/>
        <end position="257"/>
    </location>
</feature>
<evidence type="ECO:0000256" key="2">
    <source>
        <dbReference type="ARBA" id="ARBA00022448"/>
    </source>
</evidence>
<feature type="transmembrane region" description="Helical" evidence="6">
    <location>
        <begin position="177"/>
        <end position="198"/>
    </location>
</feature>
<dbReference type="Pfam" id="PF07690">
    <property type="entry name" value="MFS_1"/>
    <property type="match status" value="1"/>
</dbReference>
<feature type="domain" description="Major facilitator superfamily (MFS) profile" evidence="7">
    <location>
        <begin position="26"/>
        <end position="475"/>
    </location>
</feature>
<keyword evidence="2" id="KW-0813">Transport</keyword>
<comment type="subcellular location">
    <subcellularLocation>
        <location evidence="1">Cell membrane</location>
        <topology evidence="1">Multi-pass membrane protein</topology>
    </subcellularLocation>
</comment>
<dbReference type="InterPro" id="IPR036259">
    <property type="entry name" value="MFS_trans_sf"/>
</dbReference>
<organism evidence="8 9">
    <name type="scientific">Goodfellowiella coeruleoviolacea</name>
    <dbReference type="NCBI Taxonomy" id="334858"/>
    <lineage>
        <taxon>Bacteria</taxon>
        <taxon>Bacillati</taxon>
        <taxon>Actinomycetota</taxon>
        <taxon>Actinomycetes</taxon>
        <taxon>Pseudonocardiales</taxon>
        <taxon>Pseudonocardiaceae</taxon>
        <taxon>Goodfellowiella</taxon>
    </lineage>
</organism>
<feature type="transmembrane region" description="Helical" evidence="6">
    <location>
        <begin position="150"/>
        <end position="171"/>
    </location>
</feature>
<evidence type="ECO:0000256" key="4">
    <source>
        <dbReference type="ARBA" id="ARBA00022989"/>
    </source>
</evidence>
<dbReference type="PANTHER" id="PTHR42718">
    <property type="entry name" value="MAJOR FACILITATOR SUPERFAMILY MULTIDRUG TRANSPORTER MFSC"/>
    <property type="match status" value="1"/>
</dbReference>
<evidence type="ECO:0000313" key="9">
    <source>
        <dbReference type="Proteomes" id="UP001206128"/>
    </source>
</evidence>
<dbReference type="InterPro" id="IPR020846">
    <property type="entry name" value="MFS_dom"/>
</dbReference>
<comment type="caution">
    <text evidence="8">The sequence shown here is derived from an EMBL/GenBank/DDBJ whole genome shotgun (WGS) entry which is preliminary data.</text>
</comment>
<proteinExistence type="predicted"/>
<dbReference type="InterPro" id="IPR011701">
    <property type="entry name" value="MFS"/>
</dbReference>
<gene>
    <name evidence="8" type="ORF">LX83_000953</name>
</gene>
<keyword evidence="5 6" id="KW-0472">Membrane</keyword>
<dbReference type="GO" id="GO:0005886">
    <property type="term" value="C:plasma membrane"/>
    <property type="evidence" value="ECO:0007669"/>
    <property type="project" value="UniProtKB-SubCell"/>
</dbReference>
<feature type="transmembrane region" description="Helical" evidence="6">
    <location>
        <begin position="117"/>
        <end position="138"/>
    </location>
</feature>
<evidence type="ECO:0000256" key="3">
    <source>
        <dbReference type="ARBA" id="ARBA00022692"/>
    </source>
</evidence>
<dbReference type="RefSeq" id="WP_253767450.1">
    <property type="nucleotide sequence ID" value="NZ_JAMTCK010000002.1"/>
</dbReference>
<name>A0AAE3GDF7_9PSEU</name>
<feature type="transmembrane region" description="Helical" evidence="6">
    <location>
        <begin position="371"/>
        <end position="398"/>
    </location>
</feature>
<feature type="transmembrane region" description="Helical" evidence="6">
    <location>
        <begin position="349"/>
        <end position="365"/>
    </location>
</feature>
<feature type="transmembrane region" description="Helical" evidence="6">
    <location>
        <begin position="25"/>
        <end position="49"/>
    </location>
</feature>
<protein>
    <submittedName>
        <fullName evidence="8">Major Facilitator Superfamily protein</fullName>
    </submittedName>
</protein>
<evidence type="ECO:0000313" key="8">
    <source>
        <dbReference type="EMBL" id="MCP2164113.1"/>
    </source>
</evidence>
<dbReference type="Proteomes" id="UP001206128">
    <property type="component" value="Unassembled WGS sequence"/>
</dbReference>
<feature type="transmembrane region" description="Helical" evidence="6">
    <location>
        <begin position="447"/>
        <end position="471"/>
    </location>
</feature>
<dbReference type="SUPFAM" id="SSF103473">
    <property type="entry name" value="MFS general substrate transporter"/>
    <property type="match status" value="1"/>
</dbReference>
<dbReference type="EMBL" id="JAMTCK010000002">
    <property type="protein sequence ID" value="MCP2164113.1"/>
    <property type="molecule type" value="Genomic_DNA"/>
</dbReference>
<dbReference type="Gene3D" id="1.20.1250.20">
    <property type="entry name" value="MFS general substrate transporter like domains"/>
    <property type="match status" value="2"/>
</dbReference>